<keyword evidence="8" id="KW-0902">Two-component regulatory system</keyword>
<dbReference type="Pfam" id="PF02518">
    <property type="entry name" value="HATPase_c"/>
    <property type="match status" value="1"/>
</dbReference>
<gene>
    <name evidence="12" type="ORF">C4541_02460</name>
</gene>
<organism evidence="12 13">
    <name type="scientific">Candidatus Auribacter fodinae</name>
    <dbReference type="NCBI Taxonomy" id="2093366"/>
    <lineage>
        <taxon>Bacteria</taxon>
        <taxon>Pseudomonadati</taxon>
        <taxon>Candidatus Auribacterota</taxon>
        <taxon>Candidatus Auribacteria</taxon>
        <taxon>Candidatus Auribacterales</taxon>
        <taxon>Candidatus Auribacteraceae</taxon>
        <taxon>Candidatus Auribacter</taxon>
    </lineage>
</organism>
<dbReference type="SUPFAM" id="SSF47384">
    <property type="entry name" value="Homodimeric domain of signal transducing histidine kinase"/>
    <property type="match status" value="1"/>
</dbReference>
<dbReference type="InterPro" id="IPR036890">
    <property type="entry name" value="HATPase_C_sf"/>
</dbReference>
<dbReference type="NCBIfam" id="TIGR00229">
    <property type="entry name" value="sensory_box"/>
    <property type="match status" value="1"/>
</dbReference>
<dbReference type="SMART" id="SM00387">
    <property type="entry name" value="HATPase_c"/>
    <property type="match status" value="1"/>
</dbReference>
<evidence type="ECO:0000313" key="12">
    <source>
        <dbReference type="EMBL" id="RJP61217.1"/>
    </source>
</evidence>
<dbReference type="PANTHER" id="PTHR43065">
    <property type="entry name" value="SENSOR HISTIDINE KINASE"/>
    <property type="match status" value="1"/>
</dbReference>
<dbReference type="CDD" id="cd00082">
    <property type="entry name" value="HisKA"/>
    <property type="match status" value="1"/>
</dbReference>
<comment type="caution">
    <text evidence="12">The sequence shown here is derived from an EMBL/GenBank/DDBJ whole genome shotgun (WGS) entry which is preliminary data.</text>
</comment>
<evidence type="ECO:0000256" key="9">
    <source>
        <dbReference type="SAM" id="Coils"/>
    </source>
</evidence>
<dbReference type="SUPFAM" id="SSF55874">
    <property type="entry name" value="ATPase domain of HSP90 chaperone/DNA topoisomerase II/histidine kinase"/>
    <property type="match status" value="1"/>
</dbReference>
<comment type="catalytic activity">
    <reaction evidence="1">
        <text>ATP + protein L-histidine = ADP + protein N-phospho-L-histidine.</text>
        <dbReference type="EC" id="2.7.13.3"/>
    </reaction>
</comment>
<evidence type="ECO:0000313" key="13">
    <source>
        <dbReference type="Proteomes" id="UP000266426"/>
    </source>
</evidence>
<dbReference type="InterPro" id="IPR003661">
    <property type="entry name" value="HisK_dim/P_dom"/>
</dbReference>
<reference evidence="12 13" key="1">
    <citation type="journal article" date="2017" name="ISME J.">
        <title>Energy and carbon metabolisms in a deep terrestrial subsurface fluid microbial community.</title>
        <authorList>
            <person name="Momper L."/>
            <person name="Jungbluth S.P."/>
            <person name="Lee M.D."/>
            <person name="Amend J.P."/>
        </authorList>
    </citation>
    <scope>NUCLEOTIDE SEQUENCE [LARGE SCALE GENOMIC DNA]</scope>
    <source>
        <strain evidence="12">SURF_26</strain>
    </source>
</reference>
<dbReference type="Pfam" id="PF00512">
    <property type="entry name" value="HisKA"/>
    <property type="match status" value="1"/>
</dbReference>
<feature type="coiled-coil region" evidence="9">
    <location>
        <begin position="32"/>
        <end position="70"/>
    </location>
</feature>
<evidence type="ECO:0000256" key="8">
    <source>
        <dbReference type="ARBA" id="ARBA00023012"/>
    </source>
</evidence>
<dbReference type="InterPro" id="IPR004358">
    <property type="entry name" value="Sig_transdc_His_kin-like_C"/>
</dbReference>
<dbReference type="InterPro" id="IPR035965">
    <property type="entry name" value="PAS-like_dom_sf"/>
</dbReference>
<dbReference type="InterPro" id="IPR003594">
    <property type="entry name" value="HATPase_dom"/>
</dbReference>
<dbReference type="EC" id="2.7.13.3" evidence="2"/>
<protein>
    <recommendedName>
        <fullName evidence="2">histidine kinase</fullName>
        <ecNumber evidence="2">2.7.13.3</ecNumber>
    </recommendedName>
</protein>
<keyword evidence="4" id="KW-0808">Transferase</keyword>
<dbReference type="AlphaFoldDB" id="A0A3A4R8Z2"/>
<dbReference type="InterPro" id="IPR005467">
    <property type="entry name" value="His_kinase_dom"/>
</dbReference>
<keyword evidence="5" id="KW-0547">Nucleotide-binding</keyword>
<dbReference type="Gene3D" id="3.30.565.10">
    <property type="entry name" value="Histidine kinase-like ATPase, C-terminal domain"/>
    <property type="match status" value="1"/>
</dbReference>
<dbReference type="CDD" id="cd00130">
    <property type="entry name" value="PAS"/>
    <property type="match status" value="1"/>
</dbReference>
<dbReference type="Gene3D" id="3.30.450.20">
    <property type="entry name" value="PAS domain"/>
    <property type="match status" value="1"/>
</dbReference>
<sequence length="465" mass="52213">MGRMQNNLNDTHTLEAPIAQLEDAFKYFTLTTDRLTNAYNKLEEEFSNINVELEHKNAELKHKIEEVDHIRGHLENILQSMSTAVIAVDLRKRITLINTAAENLLDVCGNDYIGQTVESVLKMENFSVDLLFQSVADASVINEHETEILSSSSLKIIAGVSVSAIKASNNIAIGYMLLIRDLREIKRLEEKARRADRLASLGEMAARVAHEIRNPLGGIEGFASLLARVLENDESNRPLAQYIIDGVRSVNHIVTSLLDYARPVYCTKNYFKIDHILREISLMSSNAGIEYPVSFGIEKVCREINLMYADRILVQQVIWNLIMNSMQAVKPQGKVRLVYDVRGPIKQSVDSSLLYFCRDLNGDDDEFFYPYSLNHMYNGVPPDIHYWHALSVVDNGEGIPASVQDKIFYPFFTSKENGTGLGLSTVYKIVEEHGGKIGVRTESGRGTFITVYLPGHAEIQEGAVI</sequence>
<evidence type="ECO:0000256" key="2">
    <source>
        <dbReference type="ARBA" id="ARBA00012438"/>
    </source>
</evidence>
<dbReference type="PROSITE" id="PS50112">
    <property type="entry name" value="PAS"/>
    <property type="match status" value="1"/>
</dbReference>
<dbReference type="GO" id="GO:0000155">
    <property type="term" value="F:phosphorelay sensor kinase activity"/>
    <property type="evidence" value="ECO:0007669"/>
    <property type="project" value="InterPro"/>
</dbReference>
<dbReference type="SMART" id="SM00388">
    <property type="entry name" value="HisKA"/>
    <property type="match status" value="1"/>
</dbReference>
<dbReference type="InterPro" id="IPR013767">
    <property type="entry name" value="PAS_fold"/>
</dbReference>
<dbReference type="PANTHER" id="PTHR43065:SF10">
    <property type="entry name" value="PEROXIDE STRESS-ACTIVATED HISTIDINE KINASE MAK3"/>
    <property type="match status" value="1"/>
</dbReference>
<dbReference type="SUPFAM" id="SSF55785">
    <property type="entry name" value="PYP-like sensor domain (PAS domain)"/>
    <property type="match status" value="1"/>
</dbReference>
<evidence type="ECO:0000256" key="4">
    <source>
        <dbReference type="ARBA" id="ARBA00022679"/>
    </source>
</evidence>
<dbReference type="EMBL" id="QZJZ01000015">
    <property type="protein sequence ID" value="RJP61217.1"/>
    <property type="molecule type" value="Genomic_DNA"/>
</dbReference>
<keyword evidence="7" id="KW-0067">ATP-binding</keyword>
<evidence type="ECO:0000256" key="7">
    <source>
        <dbReference type="ARBA" id="ARBA00022840"/>
    </source>
</evidence>
<keyword evidence="9" id="KW-0175">Coiled coil</keyword>
<dbReference type="GO" id="GO:0005524">
    <property type="term" value="F:ATP binding"/>
    <property type="evidence" value="ECO:0007669"/>
    <property type="project" value="UniProtKB-KW"/>
</dbReference>
<feature type="domain" description="Histidine kinase" evidence="10">
    <location>
        <begin position="207"/>
        <end position="457"/>
    </location>
</feature>
<accession>A0A3A4R8Z2</accession>
<name>A0A3A4R8Z2_9BACT</name>
<dbReference type="PRINTS" id="PR00344">
    <property type="entry name" value="BCTRLSENSOR"/>
</dbReference>
<evidence type="ECO:0000259" key="11">
    <source>
        <dbReference type="PROSITE" id="PS50112"/>
    </source>
</evidence>
<evidence type="ECO:0000256" key="5">
    <source>
        <dbReference type="ARBA" id="ARBA00022741"/>
    </source>
</evidence>
<dbReference type="InterPro" id="IPR036097">
    <property type="entry name" value="HisK_dim/P_sf"/>
</dbReference>
<dbReference type="Gene3D" id="1.10.287.130">
    <property type="match status" value="1"/>
</dbReference>
<evidence type="ECO:0000259" key="10">
    <source>
        <dbReference type="PROSITE" id="PS50109"/>
    </source>
</evidence>
<dbReference type="Proteomes" id="UP000266426">
    <property type="component" value="Unassembled WGS sequence"/>
</dbReference>
<evidence type="ECO:0000256" key="3">
    <source>
        <dbReference type="ARBA" id="ARBA00022553"/>
    </source>
</evidence>
<dbReference type="GO" id="GO:0006355">
    <property type="term" value="P:regulation of DNA-templated transcription"/>
    <property type="evidence" value="ECO:0007669"/>
    <property type="project" value="InterPro"/>
</dbReference>
<dbReference type="InterPro" id="IPR000014">
    <property type="entry name" value="PAS"/>
</dbReference>
<evidence type="ECO:0000256" key="6">
    <source>
        <dbReference type="ARBA" id="ARBA00022777"/>
    </source>
</evidence>
<keyword evidence="6" id="KW-0418">Kinase</keyword>
<dbReference type="SMART" id="SM00091">
    <property type="entry name" value="PAS"/>
    <property type="match status" value="1"/>
</dbReference>
<proteinExistence type="predicted"/>
<dbReference type="Pfam" id="PF00989">
    <property type="entry name" value="PAS"/>
    <property type="match status" value="1"/>
</dbReference>
<feature type="domain" description="PAS" evidence="11">
    <location>
        <begin position="70"/>
        <end position="125"/>
    </location>
</feature>
<evidence type="ECO:0000256" key="1">
    <source>
        <dbReference type="ARBA" id="ARBA00000085"/>
    </source>
</evidence>
<dbReference type="PROSITE" id="PS50109">
    <property type="entry name" value="HIS_KIN"/>
    <property type="match status" value="1"/>
</dbReference>
<keyword evidence="3" id="KW-0597">Phosphoprotein</keyword>